<reference evidence="1" key="1">
    <citation type="submission" date="2020-06" db="EMBL/GenBank/DDBJ databases">
        <title>WGS assembly of Ceratodon purpureus strain R40.</title>
        <authorList>
            <person name="Carey S.B."/>
            <person name="Jenkins J."/>
            <person name="Shu S."/>
            <person name="Lovell J.T."/>
            <person name="Sreedasyam A."/>
            <person name="Maumus F."/>
            <person name="Tiley G.P."/>
            <person name="Fernandez-Pozo N."/>
            <person name="Barry K."/>
            <person name="Chen C."/>
            <person name="Wang M."/>
            <person name="Lipzen A."/>
            <person name="Daum C."/>
            <person name="Saski C.A."/>
            <person name="Payton A.C."/>
            <person name="Mcbreen J.C."/>
            <person name="Conrad R.E."/>
            <person name="Kollar L.M."/>
            <person name="Olsson S."/>
            <person name="Huttunen S."/>
            <person name="Landis J.B."/>
            <person name="Wickett N.J."/>
            <person name="Johnson M.G."/>
            <person name="Rensing S.A."/>
            <person name="Grimwood J."/>
            <person name="Schmutz J."/>
            <person name="Mcdaniel S.F."/>
        </authorList>
    </citation>
    <scope>NUCLEOTIDE SEQUENCE</scope>
    <source>
        <strain evidence="1">R40</strain>
    </source>
</reference>
<dbReference type="GO" id="GO:0000145">
    <property type="term" value="C:exocyst"/>
    <property type="evidence" value="ECO:0007669"/>
    <property type="project" value="InterPro"/>
</dbReference>
<dbReference type="Proteomes" id="UP000822688">
    <property type="component" value="Chromosome 1"/>
</dbReference>
<dbReference type="Pfam" id="PF06046">
    <property type="entry name" value="Sec6"/>
    <property type="match status" value="1"/>
</dbReference>
<dbReference type="GO" id="GO:0006887">
    <property type="term" value="P:exocytosis"/>
    <property type="evidence" value="ECO:0007669"/>
    <property type="project" value="InterPro"/>
</dbReference>
<evidence type="ECO:0000313" key="2">
    <source>
        <dbReference type="Proteomes" id="UP000822688"/>
    </source>
</evidence>
<protein>
    <submittedName>
        <fullName evidence="1">Uncharacterized protein</fullName>
    </submittedName>
</protein>
<gene>
    <name evidence="1" type="ORF">KC19_1G039300</name>
</gene>
<dbReference type="InterPro" id="IPR010326">
    <property type="entry name" value="EXOC3/Sec6"/>
</dbReference>
<organism evidence="1 2">
    <name type="scientific">Ceratodon purpureus</name>
    <name type="common">Fire moss</name>
    <name type="synonym">Dicranum purpureum</name>
    <dbReference type="NCBI Taxonomy" id="3225"/>
    <lineage>
        <taxon>Eukaryota</taxon>
        <taxon>Viridiplantae</taxon>
        <taxon>Streptophyta</taxon>
        <taxon>Embryophyta</taxon>
        <taxon>Bryophyta</taxon>
        <taxon>Bryophytina</taxon>
        <taxon>Bryopsida</taxon>
        <taxon>Dicranidae</taxon>
        <taxon>Pseudoditrichales</taxon>
        <taxon>Ditrichaceae</taxon>
        <taxon>Ceratodon</taxon>
    </lineage>
</organism>
<dbReference type="AlphaFoldDB" id="A0A8T0J3H3"/>
<dbReference type="EMBL" id="CM026421">
    <property type="protein sequence ID" value="KAG0589679.1"/>
    <property type="molecule type" value="Genomic_DNA"/>
</dbReference>
<proteinExistence type="predicted"/>
<keyword evidence="2" id="KW-1185">Reference proteome</keyword>
<evidence type="ECO:0000313" key="1">
    <source>
        <dbReference type="EMBL" id="KAG0589679.1"/>
    </source>
</evidence>
<name>A0A8T0J3H3_CERPU</name>
<accession>A0A8T0J3H3</accession>
<dbReference type="Gene3D" id="1.10.357.50">
    <property type="match status" value="1"/>
</dbReference>
<comment type="caution">
    <text evidence="1">The sequence shown here is derived from an EMBL/GenBank/DDBJ whole genome shotgun (WGS) entry which is preliminary data.</text>
</comment>
<sequence length="99" mass="11292">MMRNFEGFMNCMLVQRMCSNILDADKVNPPKRAESGRLWTPAGVDLFRLLNEQVKVVQETSTDVMLFHVAVAINQVWSFDVSWKSKVDGSVLGFGTWYC</sequence>